<evidence type="ECO:0000259" key="2">
    <source>
        <dbReference type="SMART" id="SM00507"/>
    </source>
</evidence>
<dbReference type="AlphaFoldDB" id="A0A6G4W7E3"/>
<dbReference type="RefSeq" id="WP_165024010.1">
    <property type="nucleotide sequence ID" value="NZ_JAAKZF010000003.1"/>
</dbReference>
<keyword evidence="3" id="KW-0255">Endonuclease</keyword>
<dbReference type="InterPro" id="IPR002711">
    <property type="entry name" value="HNH"/>
</dbReference>
<dbReference type="CDD" id="cd00085">
    <property type="entry name" value="HNHc"/>
    <property type="match status" value="1"/>
</dbReference>
<keyword evidence="3" id="KW-0540">Nuclease</keyword>
<keyword evidence="4" id="KW-1185">Reference proteome</keyword>
<proteinExistence type="predicted"/>
<feature type="domain" description="HNH nuclease" evidence="2">
    <location>
        <begin position="9"/>
        <end position="63"/>
    </location>
</feature>
<evidence type="ECO:0000256" key="1">
    <source>
        <dbReference type="SAM" id="MobiDB-lite"/>
    </source>
</evidence>
<dbReference type="SMART" id="SM00507">
    <property type="entry name" value="HNHc"/>
    <property type="match status" value="1"/>
</dbReference>
<sequence length="115" mass="13529">MARKRFSRKDRERILDANHGRCHLCSRPIAIGQAWEVEHVIAWALTCDDSDSNLRPAHVKCHRVKTHRHDRPAINKAERIHAKHRGCWPKPVGNARLQSRPFQKTRPCFQQRERS</sequence>
<keyword evidence="3" id="KW-0378">Hydrolase</keyword>
<feature type="region of interest" description="Disordered" evidence="1">
    <location>
        <begin position="89"/>
        <end position="115"/>
    </location>
</feature>
<accession>A0A6G4W7E3</accession>
<dbReference type="Gene3D" id="1.10.30.50">
    <property type="match status" value="1"/>
</dbReference>
<organism evidence="3 4">
    <name type="scientific">Allomesorhizobium camelthorni</name>
    <dbReference type="NCBI Taxonomy" id="475069"/>
    <lineage>
        <taxon>Bacteria</taxon>
        <taxon>Pseudomonadati</taxon>
        <taxon>Pseudomonadota</taxon>
        <taxon>Alphaproteobacteria</taxon>
        <taxon>Hyphomicrobiales</taxon>
        <taxon>Phyllobacteriaceae</taxon>
        <taxon>Allomesorhizobium</taxon>
    </lineage>
</organism>
<dbReference type="Proteomes" id="UP001642900">
    <property type="component" value="Unassembled WGS sequence"/>
</dbReference>
<dbReference type="InterPro" id="IPR003615">
    <property type="entry name" value="HNH_nuc"/>
</dbReference>
<dbReference type="GO" id="GO:0003676">
    <property type="term" value="F:nucleic acid binding"/>
    <property type="evidence" value="ECO:0007669"/>
    <property type="project" value="InterPro"/>
</dbReference>
<evidence type="ECO:0000313" key="4">
    <source>
        <dbReference type="Proteomes" id="UP001642900"/>
    </source>
</evidence>
<dbReference type="EMBL" id="JAAKZF010000003">
    <property type="protein sequence ID" value="NGO50474.1"/>
    <property type="molecule type" value="Genomic_DNA"/>
</dbReference>
<dbReference type="GO" id="GO:0008270">
    <property type="term" value="F:zinc ion binding"/>
    <property type="evidence" value="ECO:0007669"/>
    <property type="project" value="InterPro"/>
</dbReference>
<dbReference type="Pfam" id="PF01844">
    <property type="entry name" value="HNH"/>
    <property type="match status" value="1"/>
</dbReference>
<evidence type="ECO:0000313" key="3">
    <source>
        <dbReference type="EMBL" id="NGO50474.1"/>
    </source>
</evidence>
<gene>
    <name evidence="3" type="ORF">G6N73_04640</name>
</gene>
<reference evidence="3 4" key="1">
    <citation type="submission" date="2020-02" db="EMBL/GenBank/DDBJ databases">
        <title>Genome sequence of strain CCNWXJ40-4.</title>
        <authorList>
            <person name="Gao J."/>
            <person name="Sun J."/>
        </authorList>
    </citation>
    <scope>NUCLEOTIDE SEQUENCE [LARGE SCALE GENOMIC DNA]</scope>
    <source>
        <strain evidence="3 4">CCNWXJ 40-4</strain>
    </source>
</reference>
<protein>
    <submittedName>
        <fullName evidence="3">HNH endonuclease</fullName>
    </submittedName>
</protein>
<comment type="caution">
    <text evidence="3">The sequence shown here is derived from an EMBL/GenBank/DDBJ whole genome shotgun (WGS) entry which is preliminary data.</text>
</comment>
<dbReference type="GO" id="GO:0004519">
    <property type="term" value="F:endonuclease activity"/>
    <property type="evidence" value="ECO:0007669"/>
    <property type="project" value="UniProtKB-KW"/>
</dbReference>
<name>A0A6G4W7E3_9HYPH</name>